<proteinExistence type="predicted"/>
<dbReference type="AlphaFoldDB" id="A0AAQ3QM36"/>
<dbReference type="Proteomes" id="UP001327560">
    <property type="component" value="Chromosome 7"/>
</dbReference>
<evidence type="ECO:0000313" key="2">
    <source>
        <dbReference type="EMBL" id="WOL14281.1"/>
    </source>
</evidence>
<sequence length="150" mass="17435">MLKTFLAALAFRVEKDLELSEPKALQEPKLGPETTWEDIIPFKLRSGKDLTSFFMPTIIRNSKKPKRQKAKTKEMSTPQKKTSHQKREKNPKVKYQARKPSKQKTKPRPRLGKQKAKAATEIKIPKNSEEKRQKKKHKTEEKSKGKTGRK</sequence>
<feature type="region of interest" description="Disordered" evidence="1">
    <location>
        <begin position="53"/>
        <end position="150"/>
    </location>
</feature>
<dbReference type="EMBL" id="CP136896">
    <property type="protein sequence ID" value="WOL14281.1"/>
    <property type="molecule type" value="Genomic_DNA"/>
</dbReference>
<evidence type="ECO:0000256" key="1">
    <source>
        <dbReference type="SAM" id="MobiDB-lite"/>
    </source>
</evidence>
<reference evidence="2 3" key="1">
    <citation type="submission" date="2023-10" db="EMBL/GenBank/DDBJ databases">
        <title>Chromosome-scale genome assembly provides insights into flower coloration mechanisms of Canna indica.</title>
        <authorList>
            <person name="Li C."/>
        </authorList>
    </citation>
    <scope>NUCLEOTIDE SEQUENCE [LARGE SCALE GENOMIC DNA]</scope>
    <source>
        <tissue evidence="2">Flower</tissue>
    </source>
</reference>
<feature type="compositionally biased region" description="Basic residues" evidence="1">
    <location>
        <begin position="95"/>
        <end position="116"/>
    </location>
</feature>
<feature type="compositionally biased region" description="Basic and acidic residues" evidence="1">
    <location>
        <begin position="118"/>
        <end position="144"/>
    </location>
</feature>
<keyword evidence="3" id="KW-1185">Reference proteome</keyword>
<evidence type="ECO:0000313" key="3">
    <source>
        <dbReference type="Proteomes" id="UP001327560"/>
    </source>
</evidence>
<protein>
    <submittedName>
        <fullName evidence="2">Uncharacterized protein</fullName>
    </submittedName>
</protein>
<gene>
    <name evidence="2" type="ORF">Cni_G23061</name>
</gene>
<feature type="compositionally biased region" description="Basic residues" evidence="1">
    <location>
        <begin position="61"/>
        <end position="70"/>
    </location>
</feature>
<name>A0AAQ3QM36_9LILI</name>
<organism evidence="2 3">
    <name type="scientific">Canna indica</name>
    <name type="common">Indian-shot</name>
    <dbReference type="NCBI Taxonomy" id="4628"/>
    <lineage>
        <taxon>Eukaryota</taxon>
        <taxon>Viridiplantae</taxon>
        <taxon>Streptophyta</taxon>
        <taxon>Embryophyta</taxon>
        <taxon>Tracheophyta</taxon>
        <taxon>Spermatophyta</taxon>
        <taxon>Magnoliopsida</taxon>
        <taxon>Liliopsida</taxon>
        <taxon>Zingiberales</taxon>
        <taxon>Cannaceae</taxon>
        <taxon>Canna</taxon>
    </lineage>
</organism>
<accession>A0AAQ3QM36</accession>